<protein>
    <submittedName>
        <fullName evidence="2">Uncharacterized protein</fullName>
    </submittedName>
</protein>
<evidence type="ECO:0000313" key="2">
    <source>
        <dbReference type="EMBL" id="CAD7605699.1"/>
    </source>
</evidence>
<feature type="region of interest" description="Disordered" evidence="1">
    <location>
        <begin position="1"/>
        <end position="21"/>
    </location>
</feature>
<name>A0A7R9PR75_TIMGE</name>
<sequence>MSLIETPRDDNKRQSSAIPPGRSLTVTVNLRSLPSTAKPLSKHRPKMVVSMLPPHKGSFYFIHLLKLKTKIIGIGDRPNRQQMIGIGLIGKIADRPSSNAYMTGENSCQSCCSCTFHNTLLQLNQSKNSNSDPLFLHYHLQVI</sequence>
<reference evidence="2" key="1">
    <citation type="submission" date="2020-11" db="EMBL/GenBank/DDBJ databases">
        <authorList>
            <person name="Tran Van P."/>
        </authorList>
    </citation>
    <scope>NUCLEOTIDE SEQUENCE</scope>
</reference>
<feature type="compositionally biased region" description="Basic and acidic residues" evidence="1">
    <location>
        <begin position="1"/>
        <end position="13"/>
    </location>
</feature>
<accession>A0A7R9PR75</accession>
<gene>
    <name evidence="2" type="ORF">TGEB3V08_LOCUS9591</name>
</gene>
<proteinExistence type="predicted"/>
<evidence type="ECO:0000256" key="1">
    <source>
        <dbReference type="SAM" id="MobiDB-lite"/>
    </source>
</evidence>
<dbReference type="AlphaFoldDB" id="A0A7R9PR75"/>
<organism evidence="2">
    <name type="scientific">Timema genevievae</name>
    <name type="common">Walking stick</name>
    <dbReference type="NCBI Taxonomy" id="629358"/>
    <lineage>
        <taxon>Eukaryota</taxon>
        <taxon>Metazoa</taxon>
        <taxon>Ecdysozoa</taxon>
        <taxon>Arthropoda</taxon>
        <taxon>Hexapoda</taxon>
        <taxon>Insecta</taxon>
        <taxon>Pterygota</taxon>
        <taxon>Neoptera</taxon>
        <taxon>Polyneoptera</taxon>
        <taxon>Phasmatodea</taxon>
        <taxon>Timematodea</taxon>
        <taxon>Timematoidea</taxon>
        <taxon>Timematidae</taxon>
        <taxon>Timema</taxon>
    </lineage>
</organism>
<dbReference type="EMBL" id="OE844576">
    <property type="protein sequence ID" value="CAD7605699.1"/>
    <property type="molecule type" value="Genomic_DNA"/>
</dbReference>